<accession>A0A4C1Z0J8</accession>
<gene>
    <name evidence="1" type="ORF">EVAR_56006_1</name>
</gene>
<name>A0A4C1Z0J8_EUMVA</name>
<organism evidence="1 2">
    <name type="scientific">Eumeta variegata</name>
    <name type="common">Bagworm moth</name>
    <name type="synonym">Eumeta japonica</name>
    <dbReference type="NCBI Taxonomy" id="151549"/>
    <lineage>
        <taxon>Eukaryota</taxon>
        <taxon>Metazoa</taxon>
        <taxon>Ecdysozoa</taxon>
        <taxon>Arthropoda</taxon>
        <taxon>Hexapoda</taxon>
        <taxon>Insecta</taxon>
        <taxon>Pterygota</taxon>
        <taxon>Neoptera</taxon>
        <taxon>Endopterygota</taxon>
        <taxon>Lepidoptera</taxon>
        <taxon>Glossata</taxon>
        <taxon>Ditrysia</taxon>
        <taxon>Tineoidea</taxon>
        <taxon>Psychidae</taxon>
        <taxon>Oiketicinae</taxon>
        <taxon>Eumeta</taxon>
    </lineage>
</organism>
<dbReference type="EMBL" id="BGZK01001447">
    <property type="protein sequence ID" value="GBP80137.1"/>
    <property type="molecule type" value="Genomic_DNA"/>
</dbReference>
<protein>
    <submittedName>
        <fullName evidence="1">Uncharacterized protein</fullName>
    </submittedName>
</protein>
<sequence>MRQGALRSGGNDSRWWARFPPIGRRRRWAARARTRGPVLLLYLSFIDRMASKGIRVTRRGPALALPRSSPDSVS</sequence>
<comment type="caution">
    <text evidence="1">The sequence shown here is derived from an EMBL/GenBank/DDBJ whole genome shotgun (WGS) entry which is preliminary data.</text>
</comment>
<dbReference type="Proteomes" id="UP000299102">
    <property type="component" value="Unassembled WGS sequence"/>
</dbReference>
<keyword evidence="2" id="KW-1185">Reference proteome</keyword>
<proteinExistence type="predicted"/>
<evidence type="ECO:0000313" key="2">
    <source>
        <dbReference type="Proteomes" id="UP000299102"/>
    </source>
</evidence>
<reference evidence="1 2" key="1">
    <citation type="journal article" date="2019" name="Commun. Biol.">
        <title>The bagworm genome reveals a unique fibroin gene that provides high tensile strength.</title>
        <authorList>
            <person name="Kono N."/>
            <person name="Nakamura H."/>
            <person name="Ohtoshi R."/>
            <person name="Tomita M."/>
            <person name="Numata K."/>
            <person name="Arakawa K."/>
        </authorList>
    </citation>
    <scope>NUCLEOTIDE SEQUENCE [LARGE SCALE GENOMIC DNA]</scope>
</reference>
<evidence type="ECO:0000313" key="1">
    <source>
        <dbReference type="EMBL" id="GBP80137.1"/>
    </source>
</evidence>
<dbReference type="AlphaFoldDB" id="A0A4C1Z0J8"/>